<accession>A0A6P4I6G1</accession>
<feature type="compositionally biased region" description="Polar residues" evidence="1">
    <location>
        <begin position="43"/>
        <end position="52"/>
    </location>
</feature>
<dbReference type="AlphaFoldDB" id="A0A6P4I6G1"/>
<evidence type="ECO:0000313" key="3">
    <source>
        <dbReference type="RefSeq" id="XP_017019414.1"/>
    </source>
</evidence>
<organism evidence="2 3">
    <name type="scientific">Drosophila kikkawai</name>
    <name type="common">Fruit fly</name>
    <dbReference type="NCBI Taxonomy" id="30033"/>
    <lineage>
        <taxon>Eukaryota</taxon>
        <taxon>Metazoa</taxon>
        <taxon>Ecdysozoa</taxon>
        <taxon>Arthropoda</taxon>
        <taxon>Hexapoda</taxon>
        <taxon>Insecta</taxon>
        <taxon>Pterygota</taxon>
        <taxon>Neoptera</taxon>
        <taxon>Endopterygota</taxon>
        <taxon>Diptera</taxon>
        <taxon>Brachycera</taxon>
        <taxon>Muscomorpha</taxon>
        <taxon>Ephydroidea</taxon>
        <taxon>Drosophilidae</taxon>
        <taxon>Drosophila</taxon>
        <taxon>Sophophora</taxon>
    </lineage>
</organism>
<keyword evidence="2" id="KW-1185">Reference proteome</keyword>
<gene>
    <name evidence="3" type="primary">Brd</name>
</gene>
<reference evidence="3" key="1">
    <citation type="submission" date="2025-08" db="UniProtKB">
        <authorList>
            <consortium name="RefSeq"/>
        </authorList>
    </citation>
    <scope>IDENTIFICATION</scope>
    <source>
        <strain evidence="3">14028-0561.14</strain>
        <tissue evidence="3">Whole fly</tissue>
    </source>
</reference>
<evidence type="ECO:0000256" key="1">
    <source>
        <dbReference type="SAM" id="MobiDB-lite"/>
    </source>
</evidence>
<dbReference type="OMA" id="KMACKLL"/>
<proteinExistence type="predicted"/>
<dbReference type="RefSeq" id="XP_017019414.1">
    <property type="nucleotide sequence ID" value="XM_017163925.2"/>
</dbReference>
<feature type="region of interest" description="Disordered" evidence="1">
    <location>
        <begin position="43"/>
        <end position="70"/>
    </location>
</feature>
<evidence type="ECO:0000313" key="2">
    <source>
        <dbReference type="Proteomes" id="UP001652661"/>
    </source>
</evidence>
<protein>
    <submittedName>
        <fullName evidence="3">Uncharacterized protein Brd</fullName>
    </submittedName>
</protein>
<dbReference type="Proteomes" id="UP001652661">
    <property type="component" value="Chromosome 3L"/>
</dbReference>
<dbReference type="OrthoDB" id="8056137at2759"/>
<sequence>MAYETLLNTTYSPVACQKKTYTPKKAVKKLFKVACKIFKSSGHQSLKNTSITAPVPKDLPQPASDEELENSLNEQLEAELVQL</sequence>
<name>A0A6P4I6G1_DROKI</name>